<dbReference type="EMBL" id="HE578214">
    <property type="protein sequence ID" value="CCD17798.1"/>
    <property type="molecule type" value="Genomic_DNA"/>
</dbReference>
<reference evidence="2" key="1">
    <citation type="submission" date="2011-08" db="EMBL/GenBank/DDBJ databases">
        <authorList>
            <person name="Zhou J."/>
        </authorList>
    </citation>
    <scope>NUCLEOTIDE SEQUENCE</scope>
    <source>
        <strain evidence="2">AsmCX</strain>
    </source>
</reference>
<name>G8B1N4_NASVI</name>
<dbReference type="InParanoid" id="G8B1N4"/>
<dbReference type="KEGG" id="nvi:103317705"/>
<evidence type="ECO:0000313" key="2">
    <source>
        <dbReference type="EMBL" id="CCD17798.1"/>
    </source>
</evidence>
<gene>
    <name evidence="2" type="primary">OBP29</name>
    <name evidence="3" type="synonym">103317705</name>
</gene>
<dbReference type="InterPro" id="IPR036728">
    <property type="entry name" value="PBP_GOBP_sf"/>
</dbReference>
<dbReference type="HOGENOM" id="CLU_1770259_0_0_1"/>
<evidence type="ECO:0000256" key="1">
    <source>
        <dbReference type="SAM" id="SignalP"/>
    </source>
</evidence>
<reference evidence="3" key="3">
    <citation type="submission" date="2021-01" db="UniProtKB">
        <authorList>
            <consortium name="EnsemblMetazoa"/>
        </authorList>
    </citation>
    <scope>IDENTIFICATION</scope>
</reference>
<dbReference type="CDD" id="cd23992">
    <property type="entry name" value="PBP_GOBP"/>
    <property type="match status" value="1"/>
</dbReference>
<dbReference type="GeneID" id="103317705"/>
<dbReference type="OrthoDB" id="7665616at2759"/>
<proteinExistence type="predicted"/>
<dbReference type="InterPro" id="IPR006170">
    <property type="entry name" value="PBP/GOBP"/>
</dbReference>
<dbReference type="GO" id="GO:0005549">
    <property type="term" value="F:odorant binding"/>
    <property type="evidence" value="ECO:0007669"/>
    <property type="project" value="InterPro"/>
</dbReference>
<protein>
    <submittedName>
        <fullName evidence="2">Putative odorant binding protein 29</fullName>
    </submittedName>
</protein>
<keyword evidence="4" id="KW-1185">Reference proteome</keyword>
<dbReference type="SUPFAM" id="SSF47565">
    <property type="entry name" value="Insect pheromone/odorant-binding proteins"/>
    <property type="match status" value="1"/>
</dbReference>
<dbReference type="Proteomes" id="UP000002358">
    <property type="component" value="Chromosome 4"/>
</dbReference>
<dbReference type="Gene3D" id="1.10.238.20">
    <property type="entry name" value="Pheromone/general odorant binding protein domain"/>
    <property type="match status" value="1"/>
</dbReference>
<reference evidence="2" key="2">
    <citation type="submission" date="2011-11" db="EMBL/GenBank/DDBJ databases">
        <title>Unique features of odorant binding proteins revealed by genome annotation and comparative analyses of the parasitoid wasp Nasonia vitripennis.</title>
        <authorList>
            <person name="Zhou J.J."/>
            <person name="Vieira F.G."/>
            <person name="Foret S."/>
            <person name="He X.L."/>
            <person name="Rozas J."/>
            <person name="Field L.M."/>
        </authorList>
    </citation>
    <scope>NUCLEOTIDE SEQUENCE</scope>
    <source>
        <strain evidence="2">AsmCX</strain>
    </source>
</reference>
<sequence>MKVFVALALCVIAVNGEVTESSSTEFPSAVDIYKMKIFKYSMECLFERKLDLSKFALQKDVKKAVEDLHKDEKACFAGCVFKKLGAMNDDGTFNEDKLFMGATAETLPIFKQTHDAAVKHCTDKVGKDELCKFAACIVIQAPAYASSLNATSGI</sequence>
<dbReference type="SMR" id="G8B1N4"/>
<evidence type="ECO:0000313" key="3">
    <source>
        <dbReference type="EnsemblMetazoa" id="XP_008214614"/>
    </source>
</evidence>
<dbReference type="Pfam" id="PF01395">
    <property type="entry name" value="PBP_GOBP"/>
    <property type="match status" value="1"/>
</dbReference>
<organism evidence="2">
    <name type="scientific">Nasonia vitripennis</name>
    <name type="common">Parasitic wasp</name>
    <dbReference type="NCBI Taxonomy" id="7425"/>
    <lineage>
        <taxon>Eukaryota</taxon>
        <taxon>Metazoa</taxon>
        <taxon>Ecdysozoa</taxon>
        <taxon>Arthropoda</taxon>
        <taxon>Hexapoda</taxon>
        <taxon>Insecta</taxon>
        <taxon>Pterygota</taxon>
        <taxon>Neoptera</taxon>
        <taxon>Endopterygota</taxon>
        <taxon>Hymenoptera</taxon>
        <taxon>Apocrita</taxon>
        <taxon>Proctotrupomorpha</taxon>
        <taxon>Chalcidoidea</taxon>
        <taxon>Pteromalidae</taxon>
        <taxon>Pteromalinae</taxon>
        <taxon>Nasonia</taxon>
    </lineage>
</organism>
<dbReference type="EnsemblMetazoa" id="XM_008216392">
    <property type="protein sequence ID" value="XP_008214614"/>
    <property type="gene ID" value="LOC103317705"/>
</dbReference>
<accession>G8B1N4</accession>
<feature type="signal peptide" evidence="1">
    <location>
        <begin position="1"/>
        <end position="16"/>
    </location>
</feature>
<keyword evidence="1" id="KW-0732">Signal</keyword>
<feature type="chain" id="PRO_5036439077" evidence="1">
    <location>
        <begin position="17"/>
        <end position="154"/>
    </location>
</feature>
<evidence type="ECO:0000313" key="4">
    <source>
        <dbReference type="Proteomes" id="UP000002358"/>
    </source>
</evidence>
<dbReference type="AlphaFoldDB" id="G8B1N4"/>